<dbReference type="EMBL" id="JARKIB010000264">
    <property type="protein sequence ID" value="KAJ7718558.1"/>
    <property type="molecule type" value="Genomic_DNA"/>
</dbReference>
<dbReference type="AlphaFoldDB" id="A0AAD7HXD9"/>
<dbReference type="EMBL" id="JARKIB010000159">
    <property type="protein sequence ID" value="KAJ7730455.1"/>
    <property type="molecule type" value="Genomic_DNA"/>
</dbReference>
<keyword evidence="4" id="KW-1185">Reference proteome</keyword>
<proteinExistence type="predicted"/>
<dbReference type="Proteomes" id="UP001215598">
    <property type="component" value="Unassembled WGS sequence"/>
</dbReference>
<sequence>MQRSHTNTTGLFAGLTRRHNTTSTTHIPTICSTKSTTVDILKSAQALEIILRDYLEIVRARRDEALKEKTAKAEHRRISEAEEEAAEETVRQNDEAIAILHAQLQAQLGTDAYLKLMESRPSASKQKPQLPQNLRAVSGSTLREYITHGPGPEEAEGSGAAATRSTRQKKRIAGHGGRMDVVPHPSEIGTS</sequence>
<evidence type="ECO:0000256" key="1">
    <source>
        <dbReference type="SAM" id="MobiDB-lite"/>
    </source>
</evidence>
<feature type="region of interest" description="Disordered" evidence="1">
    <location>
        <begin position="144"/>
        <end position="191"/>
    </location>
</feature>
<name>A0AAD7HXD9_9AGAR</name>
<reference evidence="3" key="1">
    <citation type="submission" date="2023-03" db="EMBL/GenBank/DDBJ databases">
        <title>Massive genome expansion in bonnet fungi (Mycena s.s.) driven by repeated elements and novel gene families across ecological guilds.</title>
        <authorList>
            <consortium name="Lawrence Berkeley National Laboratory"/>
            <person name="Harder C.B."/>
            <person name="Miyauchi S."/>
            <person name="Viragh M."/>
            <person name="Kuo A."/>
            <person name="Thoen E."/>
            <person name="Andreopoulos B."/>
            <person name="Lu D."/>
            <person name="Skrede I."/>
            <person name="Drula E."/>
            <person name="Henrissat B."/>
            <person name="Morin E."/>
            <person name="Kohler A."/>
            <person name="Barry K."/>
            <person name="LaButti K."/>
            <person name="Morin E."/>
            <person name="Salamov A."/>
            <person name="Lipzen A."/>
            <person name="Mereny Z."/>
            <person name="Hegedus B."/>
            <person name="Baldrian P."/>
            <person name="Stursova M."/>
            <person name="Weitz H."/>
            <person name="Taylor A."/>
            <person name="Grigoriev I.V."/>
            <person name="Nagy L.G."/>
            <person name="Martin F."/>
            <person name="Kauserud H."/>
        </authorList>
    </citation>
    <scope>NUCLEOTIDE SEQUENCE</scope>
    <source>
        <strain evidence="3">CBHHK182m</strain>
    </source>
</reference>
<feature type="compositionally biased region" description="Low complexity" evidence="1">
    <location>
        <begin position="149"/>
        <end position="162"/>
    </location>
</feature>
<protein>
    <submittedName>
        <fullName evidence="3">Uncharacterized protein</fullName>
    </submittedName>
</protein>
<evidence type="ECO:0000313" key="3">
    <source>
        <dbReference type="EMBL" id="KAJ7730455.1"/>
    </source>
</evidence>
<organism evidence="3 4">
    <name type="scientific">Mycena metata</name>
    <dbReference type="NCBI Taxonomy" id="1033252"/>
    <lineage>
        <taxon>Eukaryota</taxon>
        <taxon>Fungi</taxon>
        <taxon>Dikarya</taxon>
        <taxon>Basidiomycota</taxon>
        <taxon>Agaricomycotina</taxon>
        <taxon>Agaricomycetes</taxon>
        <taxon>Agaricomycetidae</taxon>
        <taxon>Agaricales</taxon>
        <taxon>Marasmiineae</taxon>
        <taxon>Mycenaceae</taxon>
        <taxon>Mycena</taxon>
    </lineage>
</organism>
<accession>A0AAD7HXD9</accession>
<comment type="caution">
    <text evidence="3">The sequence shown here is derived from an EMBL/GenBank/DDBJ whole genome shotgun (WGS) entry which is preliminary data.</text>
</comment>
<evidence type="ECO:0000313" key="2">
    <source>
        <dbReference type="EMBL" id="KAJ7718558.1"/>
    </source>
</evidence>
<gene>
    <name evidence="3" type="ORF">B0H16DRAFT_1469622</name>
    <name evidence="2" type="ORF">B0H16DRAFT_1475556</name>
</gene>
<evidence type="ECO:0000313" key="4">
    <source>
        <dbReference type="Proteomes" id="UP001215598"/>
    </source>
</evidence>